<feature type="region of interest" description="Disordered" evidence="1">
    <location>
        <begin position="548"/>
        <end position="572"/>
    </location>
</feature>
<organism evidence="2 3">
    <name type="scientific">Xenopus laevis</name>
    <name type="common">African clawed frog</name>
    <dbReference type="NCBI Taxonomy" id="8355"/>
    <lineage>
        <taxon>Eukaryota</taxon>
        <taxon>Metazoa</taxon>
        <taxon>Chordata</taxon>
        <taxon>Craniata</taxon>
        <taxon>Vertebrata</taxon>
        <taxon>Euteleostomi</taxon>
        <taxon>Amphibia</taxon>
        <taxon>Batrachia</taxon>
        <taxon>Anura</taxon>
        <taxon>Pipoidea</taxon>
        <taxon>Pipidae</taxon>
        <taxon>Xenopodinae</taxon>
        <taxon>Xenopus</taxon>
        <taxon>Xenopus</taxon>
    </lineage>
</organism>
<protein>
    <submittedName>
        <fullName evidence="2">Uncharacterized protein</fullName>
    </submittedName>
</protein>
<proteinExistence type="predicted"/>
<evidence type="ECO:0000313" key="2">
    <source>
        <dbReference type="EMBL" id="OCT93307.1"/>
    </source>
</evidence>
<evidence type="ECO:0000313" key="3">
    <source>
        <dbReference type="Proteomes" id="UP000694892"/>
    </source>
</evidence>
<evidence type="ECO:0000256" key="1">
    <source>
        <dbReference type="SAM" id="MobiDB-lite"/>
    </source>
</evidence>
<dbReference type="Proteomes" id="UP000694892">
    <property type="component" value="Chromosome 2S"/>
</dbReference>
<reference evidence="3" key="1">
    <citation type="journal article" date="2016" name="Nature">
        <title>Genome evolution in the allotetraploid frog Xenopus laevis.</title>
        <authorList>
            <person name="Session A.M."/>
            <person name="Uno Y."/>
            <person name="Kwon T."/>
            <person name="Chapman J.A."/>
            <person name="Toyoda A."/>
            <person name="Takahashi S."/>
            <person name="Fukui A."/>
            <person name="Hikosaka A."/>
            <person name="Suzuki A."/>
            <person name="Kondo M."/>
            <person name="van Heeringen S.J."/>
            <person name="Quigley I."/>
            <person name="Heinz S."/>
            <person name="Ogino H."/>
            <person name="Ochi H."/>
            <person name="Hellsten U."/>
            <person name="Lyons J.B."/>
            <person name="Simakov O."/>
            <person name="Putnam N."/>
            <person name="Stites J."/>
            <person name="Kuroki Y."/>
            <person name="Tanaka T."/>
            <person name="Michiue T."/>
            <person name="Watanabe M."/>
            <person name="Bogdanovic O."/>
            <person name="Lister R."/>
            <person name="Georgiou G."/>
            <person name="Paranjpe S.S."/>
            <person name="van Kruijsbergen I."/>
            <person name="Shu S."/>
            <person name="Carlson J."/>
            <person name="Kinoshita T."/>
            <person name="Ohta Y."/>
            <person name="Mawaribuchi S."/>
            <person name="Jenkins J."/>
            <person name="Grimwood J."/>
            <person name="Schmutz J."/>
            <person name="Mitros T."/>
            <person name="Mozaffari S.V."/>
            <person name="Suzuki Y."/>
            <person name="Haramoto Y."/>
            <person name="Yamamoto T.S."/>
            <person name="Takagi C."/>
            <person name="Heald R."/>
            <person name="Miller K."/>
            <person name="Haudenschild C."/>
            <person name="Kitzman J."/>
            <person name="Nakayama T."/>
            <person name="Izutsu Y."/>
            <person name="Robert J."/>
            <person name="Fortriede J."/>
            <person name="Burns K."/>
            <person name="Lotay V."/>
            <person name="Karimi K."/>
            <person name="Yasuoka Y."/>
            <person name="Dichmann D.S."/>
            <person name="Flajnik M.F."/>
            <person name="Houston D.W."/>
            <person name="Shendure J."/>
            <person name="DuPasquier L."/>
            <person name="Vize P.D."/>
            <person name="Zorn A.M."/>
            <person name="Ito M."/>
            <person name="Marcotte E.M."/>
            <person name="Wallingford J.B."/>
            <person name="Ito Y."/>
            <person name="Asashima M."/>
            <person name="Ueno N."/>
            <person name="Matsuda Y."/>
            <person name="Veenstra G.J."/>
            <person name="Fujiyama A."/>
            <person name="Harland R.M."/>
            <person name="Taira M."/>
            <person name="Rokhsar D.S."/>
        </authorList>
    </citation>
    <scope>NUCLEOTIDE SEQUENCE [LARGE SCALE GENOMIC DNA]</scope>
    <source>
        <strain evidence="3">J</strain>
    </source>
</reference>
<accession>A0A974DKE0</accession>
<dbReference type="AlphaFoldDB" id="A0A974DKE0"/>
<dbReference type="EMBL" id="CM004469">
    <property type="protein sequence ID" value="OCT93307.1"/>
    <property type="molecule type" value="Genomic_DNA"/>
</dbReference>
<sequence>MEAPPGIYSVSWDTFTDSWTPQIPTDPRENTLFWQRCDYLGLSADEALTHGLEQLVKMETDLEANYYVLQSTMHQVGDTSIVPTHWEEWQELWDQQKFCNYNTFVGDLEEEFWSLYTSQFRYIGMNDTEERRDWLAELVYWELDIIRDYLGILQFEDCRREEMLAEPEFDSCAFKGLAEAVASPSENPVCVESSGCVISGLKELGKDCMEEKEADIPSPKEQLLVKEDQMNTPQKSACLLSMNASGLLPSDLSGRLIISGCSSVGDSHSPPGDLPGCVSVGTGMGSVIQKDPNYGKEHSSSSRECGWRENESVLQGTSDECKCGFYSLEQSVSVSLLRATREERKRLRWDSQKEIVLILQRKGIGQHTPISCQPRLLIDQYQYCRIKNCLEEKKKKLAVNLAGREERARHRAARRDSQGEEINCCRMDGRPVAFSQEDQKWSFTSYRTTIASVLATPPDCIIGRVYQTQGQFTIPEYAGPCTLRTMEVVVPQLMWSRRMDTLDPPNPRCYTGGPTPAIRVIQVHRKNSSGTLNAERVLNLFTQIHTEKGNVSDHSGPLSPIPSSRTSTPVGGVKPLALRRQVLAAESMDEEEEPELHHDCHPGRQLLLKPAEILREETARRHSPLMSSCQN</sequence>
<name>A0A974DKE0_XENLA</name>
<gene>
    <name evidence="2" type="ORF">XELAEV_18016373mg</name>
</gene>